<proteinExistence type="predicted"/>
<feature type="region of interest" description="Disordered" evidence="1">
    <location>
        <begin position="112"/>
        <end position="156"/>
    </location>
</feature>
<feature type="compositionally biased region" description="Polar residues" evidence="1">
    <location>
        <begin position="75"/>
        <end position="90"/>
    </location>
</feature>
<reference evidence="3 4" key="1">
    <citation type="submission" date="2016-08" db="EMBL/GenBank/DDBJ databases">
        <authorList>
            <person name="Seilhamer J.J."/>
        </authorList>
    </citation>
    <scope>NUCLEOTIDE SEQUENCE [LARGE SCALE GENOMIC DNA]</scope>
    <source>
        <strain evidence="3 4">KCTC 42603</strain>
    </source>
</reference>
<dbReference type="STRING" id="1656094.BFC18_16530"/>
<feature type="compositionally biased region" description="Low complexity" evidence="1">
    <location>
        <begin position="134"/>
        <end position="144"/>
    </location>
</feature>
<sequence>MRMETMESPFFAPQRPHIETPHCKKRRGVFVASVVIHAVLIVILATAEKNRTIPAPELPPPINARLVFKAPTPAVTSKENLPQPAITSPPATQPVEEPSPQIEKVDIEPVEPAPAEKVSQAPAQNPVSTTKDTAPAASSEPAPVESEKGSRPATSLTSRRALDAFFSQQQAQARQRDAEMAAKAYRKQKTSPDIVDPRKDKLEEEVNAPSTVNVNCSDTTTNVLATIATFTGGRVACSNRSNGFDKFIDKHLNKGVKDDENR</sequence>
<evidence type="ECO:0000313" key="3">
    <source>
        <dbReference type="EMBL" id="OFC69674.1"/>
    </source>
</evidence>
<keyword evidence="2" id="KW-0812">Transmembrane</keyword>
<accession>A0A1E7Z8F3</accession>
<dbReference type="Proteomes" id="UP000175691">
    <property type="component" value="Unassembled WGS sequence"/>
</dbReference>
<dbReference type="EMBL" id="MDHN01000037">
    <property type="protein sequence ID" value="OFC69674.1"/>
    <property type="molecule type" value="Genomic_DNA"/>
</dbReference>
<dbReference type="RefSeq" id="WP_070126475.1">
    <property type="nucleotide sequence ID" value="NZ_MDHN01000037.1"/>
</dbReference>
<feature type="transmembrane region" description="Helical" evidence="2">
    <location>
        <begin position="28"/>
        <end position="47"/>
    </location>
</feature>
<organism evidence="3 4">
    <name type="scientific">Alteromonas confluentis</name>
    <dbReference type="NCBI Taxonomy" id="1656094"/>
    <lineage>
        <taxon>Bacteria</taxon>
        <taxon>Pseudomonadati</taxon>
        <taxon>Pseudomonadota</taxon>
        <taxon>Gammaproteobacteria</taxon>
        <taxon>Alteromonadales</taxon>
        <taxon>Alteromonadaceae</taxon>
        <taxon>Alteromonas/Salinimonas group</taxon>
        <taxon>Alteromonas</taxon>
    </lineage>
</organism>
<evidence type="ECO:0000256" key="1">
    <source>
        <dbReference type="SAM" id="MobiDB-lite"/>
    </source>
</evidence>
<dbReference type="OrthoDB" id="9891919at2"/>
<feature type="compositionally biased region" description="Polar residues" evidence="1">
    <location>
        <begin position="121"/>
        <end position="132"/>
    </location>
</feature>
<keyword evidence="4" id="KW-1185">Reference proteome</keyword>
<keyword evidence="2" id="KW-0472">Membrane</keyword>
<protein>
    <submittedName>
        <fullName evidence="3">Uncharacterized protein</fullName>
    </submittedName>
</protein>
<comment type="caution">
    <text evidence="3">The sequence shown here is derived from an EMBL/GenBank/DDBJ whole genome shotgun (WGS) entry which is preliminary data.</text>
</comment>
<name>A0A1E7Z8F3_9ALTE</name>
<evidence type="ECO:0000313" key="4">
    <source>
        <dbReference type="Proteomes" id="UP000175691"/>
    </source>
</evidence>
<gene>
    <name evidence="3" type="ORF">BFC18_16530</name>
</gene>
<dbReference type="AlphaFoldDB" id="A0A1E7Z8F3"/>
<keyword evidence="2" id="KW-1133">Transmembrane helix</keyword>
<feature type="region of interest" description="Disordered" evidence="1">
    <location>
        <begin position="75"/>
        <end position="100"/>
    </location>
</feature>
<evidence type="ECO:0000256" key="2">
    <source>
        <dbReference type="SAM" id="Phobius"/>
    </source>
</evidence>